<sequence length="114" mass="12416">MDADDLARFGEATRAADERRALEMAELYEAAGLLAEVTRAVATLANHLQAEAAALPGRYILRDDTGDDPGARLAEIRRRMEQMVELLQKAELHARRSHAAIGHLGVEIDPAAES</sequence>
<evidence type="ECO:0000313" key="1">
    <source>
        <dbReference type="EMBL" id="SNT60670.1"/>
    </source>
</evidence>
<reference evidence="1 2" key="1">
    <citation type="submission" date="2017-06" db="EMBL/GenBank/DDBJ databases">
        <authorList>
            <person name="Kim H.J."/>
            <person name="Triplett B.A."/>
        </authorList>
    </citation>
    <scope>NUCLEOTIDE SEQUENCE [LARGE SCALE GENOMIC DNA]</scope>
    <source>
        <strain evidence="1 2">CGMCC 4.2132</strain>
    </source>
</reference>
<evidence type="ECO:0008006" key="3">
    <source>
        <dbReference type="Google" id="ProtNLM"/>
    </source>
</evidence>
<dbReference type="EMBL" id="FZOD01000078">
    <property type="protein sequence ID" value="SNT60670.1"/>
    <property type="molecule type" value="Genomic_DNA"/>
</dbReference>
<organism evidence="1 2">
    <name type="scientific">Streptosporangium subroseum</name>
    <dbReference type="NCBI Taxonomy" id="106412"/>
    <lineage>
        <taxon>Bacteria</taxon>
        <taxon>Bacillati</taxon>
        <taxon>Actinomycetota</taxon>
        <taxon>Actinomycetes</taxon>
        <taxon>Streptosporangiales</taxon>
        <taxon>Streptosporangiaceae</taxon>
        <taxon>Streptosporangium</taxon>
    </lineage>
</organism>
<protein>
    <recommendedName>
        <fullName evidence="3">PE family protein</fullName>
    </recommendedName>
</protein>
<proteinExistence type="predicted"/>
<dbReference type="OrthoDB" id="3544160at2"/>
<evidence type="ECO:0000313" key="2">
    <source>
        <dbReference type="Proteomes" id="UP000198282"/>
    </source>
</evidence>
<dbReference type="AlphaFoldDB" id="A0A239P0Y1"/>
<dbReference type="Proteomes" id="UP000198282">
    <property type="component" value="Unassembled WGS sequence"/>
</dbReference>
<accession>A0A239P0Y1</accession>
<name>A0A239P0Y1_9ACTN</name>
<dbReference type="RefSeq" id="WP_089212960.1">
    <property type="nucleotide sequence ID" value="NZ_FZOD01000078.1"/>
</dbReference>
<gene>
    <name evidence="1" type="ORF">SAMN05216276_107846</name>
</gene>
<keyword evidence="2" id="KW-1185">Reference proteome</keyword>